<dbReference type="Proteomes" id="UP000007819">
    <property type="component" value="Chromosome A2"/>
</dbReference>
<dbReference type="PANTHER" id="PTHR15739:SF5">
    <property type="entry name" value="LD23158P"/>
    <property type="match status" value="1"/>
</dbReference>
<dbReference type="GeneID" id="107884932"/>
<dbReference type="AlphaFoldDB" id="A0A8R2JRX5"/>
<proteinExistence type="predicted"/>
<dbReference type="EnsemblMetazoa" id="XM_029489873.1">
    <property type="protein sequence ID" value="XP_029345733.1"/>
    <property type="gene ID" value="LOC107884932"/>
</dbReference>
<dbReference type="OrthoDB" id="6629628at2759"/>
<evidence type="ECO:0000259" key="1">
    <source>
        <dbReference type="Pfam" id="PF12937"/>
    </source>
</evidence>
<dbReference type="Pfam" id="PF12937">
    <property type="entry name" value="F-box-like"/>
    <property type="match status" value="1"/>
</dbReference>
<dbReference type="KEGG" id="api:107884932"/>
<dbReference type="RefSeq" id="XP_029345733.1">
    <property type="nucleotide sequence ID" value="XM_029489873.1"/>
</dbReference>
<protein>
    <recommendedName>
        <fullName evidence="1">F-box domain-containing protein</fullName>
    </recommendedName>
</protein>
<dbReference type="SUPFAM" id="SSF81383">
    <property type="entry name" value="F-box domain"/>
    <property type="match status" value="1"/>
</dbReference>
<name>A0A8R2JRX5_ACYPI</name>
<organism evidence="2 3">
    <name type="scientific">Acyrthosiphon pisum</name>
    <name type="common">Pea aphid</name>
    <dbReference type="NCBI Taxonomy" id="7029"/>
    <lineage>
        <taxon>Eukaryota</taxon>
        <taxon>Metazoa</taxon>
        <taxon>Ecdysozoa</taxon>
        <taxon>Arthropoda</taxon>
        <taxon>Hexapoda</taxon>
        <taxon>Insecta</taxon>
        <taxon>Pterygota</taxon>
        <taxon>Neoptera</taxon>
        <taxon>Paraneoptera</taxon>
        <taxon>Hemiptera</taxon>
        <taxon>Sternorrhyncha</taxon>
        <taxon>Aphidomorpha</taxon>
        <taxon>Aphidoidea</taxon>
        <taxon>Aphididae</taxon>
        <taxon>Macrosiphini</taxon>
        <taxon>Acyrthosiphon</taxon>
    </lineage>
</organism>
<dbReference type="InterPro" id="IPR032675">
    <property type="entry name" value="LRR_dom_sf"/>
</dbReference>
<dbReference type="PANTHER" id="PTHR15739">
    <property type="entry name" value="ZINC FINGER PROTEIN"/>
    <property type="match status" value="1"/>
</dbReference>
<reference evidence="3" key="1">
    <citation type="submission" date="2010-06" db="EMBL/GenBank/DDBJ databases">
        <authorList>
            <person name="Jiang H."/>
            <person name="Abraham K."/>
            <person name="Ali S."/>
            <person name="Alsbrooks S.L."/>
            <person name="Anim B.N."/>
            <person name="Anosike U.S."/>
            <person name="Attaway T."/>
            <person name="Bandaranaike D.P."/>
            <person name="Battles P.K."/>
            <person name="Bell S.N."/>
            <person name="Bell A.V."/>
            <person name="Beltran B."/>
            <person name="Bickham C."/>
            <person name="Bustamante Y."/>
            <person name="Caleb T."/>
            <person name="Canada A."/>
            <person name="Cardenas V."/>
            <person name="Carter K."/>
            <person name="Chacko J."/>
            <person name="Chandrabose M.N."/>
            <person name="Chavez D."/>
            <person name="Chavez A."/>
            <person name="Chen L."/>
            <person name="Chu H.-S."/>
            <person name="Claassen K.J."/>
            <person name="Cockrell R."/>
            <person name="Collins M."/>
            <person name="Cooper J.A."/>
            <person name="Cree A."/>
            <person name="Curry S.M."/>
            <person name="Da Y."/>
            <person name="Dao M.D."/>
            <person name="Das B."/>
            <person name="Davila M.-L."/>
            <person name="Davy-Carroll L."/>
            <person name="Denson S."/>
            <person name="Dinh H."/>
            <person name="Ebong V.E."/>
            <person name="Edwards J.R."/>
            <person name="Egan A."/>
            <person name="El-Daye J."/>
            <person name="Escobedo L."/>
            <person name="Fernandez S."/>
            <person name="Fernando P.R."/>
            <person name="Flagg N."/>
            <person name="Forbes L.D."/>
            <person name="Fowler R.G."/>
            <person name="Fu Q."/>
            <person name="Gabisi R.A."/>
            <person name="Ganer J."/>
            <person name="Garbino Pronczuk A."/>
            <person name="Garcia R.M."/>
            <person name="Garner T."/>
            <person name="Garrett T.E."/>
            <person name="Gonzalez D.A."/>
            <person name="Hamid H."/>
            <person name="Hawkins E.S."/>
            <person name="Hirani K."/>
            <person name="Hogues M.E."/>
            <person name="Hollins B."/>
            <person name="Hsiao C.-H."/>
            <person name="Jabil R."/>
            <person name="James M.L."/>
            <person name="Jhangiani S.N."/>
            <person name="Johnson B."/>
            <person name="Johnson Q."/>
            <person name="Joshi V."/>
            <person name="Kalu J.B."/>
            <person name="Kam C."/>
            <person name="Kashfia A."/>
            <person name="Keebler J."/>
            <person name="Kisamo H."/>
            <person name="Kovar C.L."/>
            <person name="Lago L.A."/>
            <person name="Lai C.-Y."/>
            <person name="Laidlaw J."/>
            <person name="Lara F."/>
            <person name="Le T.-K."/>
            <person name="Lee S.L."/>
            <person name="Legall F.H."/>
            <person name="Lemon S.J."/>
            <person name="Lewis L.R."/>
            <person name="Li B."/>
            <person name="Liu Y."/>
            <person name="Liu Y.-S."/>
            <person name="Lopez J."/>
            <person name="Lozado R.J."/>
            <person name="Lu J."/>
            <person name="Madu R.C."/>
            <person name="Maheshwari M."/>
            <person name="Maheshwari R."/>
            <person name="Malloy K."/>
            <person name="Martinez E."/>
            <person name="Mathew T."/>
            <person name="Mercado I.C."/>
            <person name="Mercado C."/>
            <person name="Meyer B."/>
            <person name="Montgomery K."/>
            <person name="Morgan M.B."/>
            <person name="Munidasa M."/>
            <person name="Nazareth L.V."/>
            <person name="Nelson J."/>
            <person name="Ng B.M."/>
            <person name="Nguyen N.B."/>
            <person name="Nguyen P.Q."/>
            <person name="Nguyen T."/>
            <person name="Obregon M."/>
            <person name="Okwuonu G.O."/>
            <person name="Onwere C.G."/>
            <person name="Orozco G."/>
            <person name="Parra A."/>
            <person name="Patel S."/>
            <person name="Patil S."/>
            <person name="Perez A."/>
            <person name="Perez Y."/>
            <person name="Pham C."/>
            <person name="Primus E.L."/>
            <person name="Pu L.-L."/>
            <person name="Puazo M."/>
            <person name="Qin X."/>
            <person name="Quiroz J.B."/>
            <person name="Reese J."/>
            <person name="Richards S."/>
            <person name="Rives C.M."/>
            <person name="Robberts R."/>
            <person name="Ruiz S.J."/>
            <person name="Ruiz M.J."/>
            <person name="Santibanez J."/>
            <person name="Schneider B.W."/>
            <person name="Sisson I."/>
            <person name="Smith M."/>
            <person name="Sodergren E."/>
            <person name="Song X.-Z."/>
            <person name="Song B.B."/>
            <person name="Summersgill H."/>
            <person name="Thelus R."/>
            <person name="Thornton R.D."/>
            <person name="Trejos Z.Y."/>
            <person name="Usmani K."/>
            <person name="Vattathil S."/>
            <person name="Villasana D."/>
            <person name="Walker D.L."/>
            <person name="Wang S."/>
            <person name="Wang K."/>
            <person name="White C.S."/>
            <person name="Williams A.C."/>
            <person name="Williamson J."/>
            <person name="Wilson K."/>
            <person name="Woghiren I.O."/>
            <person name="Woodworth J.R."/>
            <person name="Worley K.C."/>
            <person name="Wright R.A."/>
            <person name="Wu W."/>
            <person name="Young L."/>
            <person name="Zhang L."/>
            <person name="Zhang J."/>
            <person name="Zhu Y."/>
            <person name="Muzny D.M."/>
            <person name="Weinstock G."/>
            <person name="Gibbs R.A."/>
        </authorList>
    </citation>
    <scope>NUCLEOTIDE SEQUENCE [LARGE SCALE GENOMIC DNA]</scope>
    <source>
        <strain evidence="3">LSR1</strain>
    </source>
</reference>
<dbReference type="InterPro" id="IPR052283">
    <property type="entry name" value="GenomicStab_NeuMorph_Reg"/>
</dbReference>
<reference evidence="2" key="2">
    <citation type="submission" date="2022-06" db="UniProtKB">
        <authorList>
            <consortium name="EnsemblMetazoa"/>
        </authorList>
    </citation>
    <scope>IDENTIFICATION</scope>
</reference>
<accession>A0A8R2JRX5</accession>
<dbReference type="InterPro" id="IPR001810">
    <property type="entry name" value="F-box_dom"/>
</dbReference>
<dbReference type="Gene3D" id="3.80.10.10">
    <property type="entry name" value="Ribonuclease Inhibitor"/>
    <property type="match status" value="1"/>
</dbReference>
<dbReference type="SUPFAM" id="SSF52047">
    <property type="entry name" value="RNI-like"/>
    <property type="match status" value="1"/>
</dbReference>
<dbReference type="InterPro" id="IPR036047">
    <property type="entry name" value="F-box-like_dom_sf"/>
</dbReference>
<evidence type="ECO:0000313" key="3">
    <source>
        <dbReference type="Proteomes" id="UP000007819"/>
    </source>
</evidence>
<sequence length="247" mass="28752">MITSEYISEDCQAIQSSVSPKVSSTKLEEIDINNTIVKRRNLEMNGSLREIVTPFSWMESVNNMRKALGNVFKYLNINDLISASRVCTAWNITAMDKNLWQTVRLKNSMVYDWEMFVDSIDQQRTETLDTRHMLIPSNVEDVESYWLRFSYAMKEAQKLKFIELYRCPVFVVEDIIYSLPQIEVLKATSIKNPNLNDLMYLNLNYLGQMTKLTELKLKCLTGIKLMALPSFENLINLKRFSLTSIKE</sequence>
<keyword evidence="3" id="KW-1185">Reference proteome</keyword>
<evidence type="ECO:0000313" key="2">
    <source>
        <dbReference type="EnsemblMetazoa" id="XP_029345733.1"/>
    </source>
</evidence>
<feature type="domain" description="F-box" evidence="1">
    <location>
        <begin position="70"/>
        <end position="105"/>
    </location>
</feature>